<dbReference type="SUPFAM" id="SSF55729">
    <property type="entry name" value="Acyl-CoA N-acyltransferases (Nat)"/>
    <property type="match status" value="1"/>
</dbReference>
<evidence type="ECO:0000313" key="3">
    <source>
        <dbReference type="Proteomes" id="UP001597180"/>
    </source>
</evidence>
<dbReference type="Pfam" id="PF13302">
    <property type="entry name" value="Acetyltransf_3"/>
    <property type="match status" value="1"/>
</dbReference>
<dbReference type="Gene3D" id="3.40.630.30">
    <property type="match status" value="1"/>
</dbReference>
<reference evidence="3" key="1">
    <citation type="journal article" date="2019" name="Int. J. Syst. Evol. Microbiol.">
        <title>The Global Catalogue of Microorganisms (GCM) 10K type strain sequencing project: providing services to taxonomists for standard genome sequencing and annotation.</title>
        <authorList>
            <consortium name="The Broad Institute Genomics Platform"/>
            <consortium name="The Broad Institute Genome Sequencing Center for Infectious Disease"/>
            <person name="Wu L."/>
            <person name="Ma J."/>
        </authorList>
    </citation>
    <scope>NUCLEOTIDE SEQUENCE [LARGE SCALE GENOMIC DNA]</scope>
    <source>
        <strain evidence="3">CCUG 53270</strain>
    </source>
</reference>
<dbReference type="RefSeq" id="WP_345590590.1">
    <property type="nucleotide sequence ID" value="NZ_BAABJG010000023.1"/>
</dbReference>
<feature type="domain" description="N-acetyltransferase" evidence="1">
    <location>
        <begin position="20"/>
        <end position="181"/>
    </location>
</feature>
<comment type="caution">
    <text evidence="2">The sequence shown here is derived from an EMBL/GenBank/DDBJ whole genome shotgun (WGS) entry which is preliminary data.</text>
</comment>
<proteinExistence type="predicted"/>
<evidence type="ECO:0000313" key="2">
    <source>
        <dbReference type="EMBL" id="MFD1224276.1"/>
    </source>
</evidence>
<dbReference type="EMBL" id="JBHTLU010000043">
    <property type="protein sequence ID" value="MFD1224276.1"/>
    <property type="molecule type" value="Genomic_DNA"/>
</dbReference>
<dbReference type="InterPro" id="IPR016181">
    <property type="entry name" value="Acyl_CoA_acyltransferase"/>
</dbReference>
<keyword evidence="3" id="KW-1185">Reference proteome</keyword>
<name>A0ABW3UWL3_9BACL</name>
<dbReference type="PANTHER" id="PTHR43792:SF9">
    <property type="entry name" value="RIBOSOMAL-PROTEIN-ALANINE ACETYLTRANSFERASE"/>
    <property type="match status" value="1"/>
</dbReference>
<accession>A0ABW3UWL3</accession>
<evidence type="ECO:0000259" key="1">
    <source>
        <dbReference type="PROSITE" id="PS51186"/>
    </source>
</evidence>
<dbReference type="Proteomes" id="UP001597180">
    <property type="component" value="Unassembled WGS sequence"/>
</dbReference>
<gene>
    <name evidence="2" type="ORF">ACFQ4B_29640</name>
</gene>
<dbReference type="InterPro" id="IPR051531">
    <property type="entry name" value="N-acetyltransferase"/>
</dbReference>
<dbReference type="InterPro" id="IPR000182">
    <property type="entry name" value="GNAT_dom"/>
</dbReference>
<dbReference type="PROSITE" id="PS51186">
    <property type="entry name" value="GNAT"/>
    <property type="match status" value="1"/>
</dbReference>
<organism evidence="2 3">
    <name type="scientific">Paenibacillus vulneris</name>
    <dbReference type="NCBI Taxonomy" id="1133364"/>
    <lineage>
        <taxon>Bacteria</taxon>
        <taxon>Bacillati</taxon>
        <taxon>Bacillota</taxon>
        <taxon>Bacilli</taxon>
        <taxon>Bacillales</taxon>
        <taxon>Paenibacillaceae</taxon>
        <taxon>Paenibacillus</taxon>
    </lineage>
</organism>
<protein>
    <submittedName>
        <fullName evidence="2">GNAT family protein</fullName>
    </submittedName>
</protein>
<sequence>MAITIEAIFGNLPVLETERTILRKLQFQDAEDMFLYGSDPEVPRYTTWPPHQSLEGTRRFIETVLNAYEEQKIASWAIEDKHSRKMIGTAGFVNWNTAHSRAELGYALSREFWNRGYMTEIVKRIVDFGFNEMKLVRIEARCHPDNIGSARVMEKSGMQFEGILRKHMYVKGEYQDVKMYSIIHKALDG</sequence>
<dbReference type="PANTHER" id="PTHR43792">
    <property type="entry name" value="GNAT FAMILY, PUTATIVE (AFU_ORTHOLOGUE AFUA_3G00765)-RELATED-RELATED"/>
    <property type="match status" value="1"/>
</dbReference>